<proteinExistence type="inferred from homology"/>
<dbReference type="EMBL" id="JAUCMV010000002">
    <property type="protein sequence ID" value="KAK0419703.1"/>
    <property type="molecule type" value="Genomic_DNA"/>
</dbReference>
<evidence type="ECO:0000256" key="1">
    <source>
        <dbReference type="ARBA" id="ARBA00023157"/>
    </source>
</evidence>
<keyword evidence="3" id="KW-0378">Hydrolase</keyword>
<name>A0AA39M3T3_9BILA</name>
<keyword evidence="7" id="KW-1185">Reference proteome</keyword>
<keyword evidence="1" id="KW-1015">Disulfide bond</keyword>
<organism evidence="6 7">
    <name type="scientific">Steinernema hermaphroditum</name>
    <dbReference type="NCBI Taxonomy" id="289476"/>
    <lineage>
        <taxon>Eukaryota</taxon>
        <taxon>Metazoa</taxon>
        <taxon>Ecdysozoa</taxon>
        <taxon>Nematoda</taxon>
        <taxon>Chromadorea</taxon>
        <taxon>Rhabditida</taxon>
        <taxon>Tylenchina</taxon>
        <taxon>Panagrolaimomorpha</taxon>
        <taxon>Strongyloidoidea</taxon>
        <taxon>Steinernematidae</taxon>
        <taxon>Steinernema</taxon>
    </lineage>
</organism>
<dbReference type="CDD" id="cd00190">
    <property type="entry name" value="Tryp_SPc"/>
    <property type="match status" value="1"/>
</dbReference>
<evidence type="ECO:0000313" key="7">
    <source>
        <dbReference type="Proteomes" id="UP001175271"/>
    </source>
</evidence>
<dbReference type="SMART" id="SM00020">
    <property type="entry name" value="Tryp_SPc"/>
    <property type="match status" value="1"/>
</dbReference>
<accession>A0AA39M3T3</accession>
<dbReference type="Gene3D" id="2.40.10.10">
    <property type="entry name" value="Trypsin-like serine proteases"/>
    <property type="match status" value="1"/>
</dbReference>
<dbReference type="FunFam" id="2.40.10.10:FF:000068">
    <property type="entry name" value="transmembrane protease serine 2"/>
    <property type="match status" value="1"/>
</dbReference>
<dbReference type="GO" id="GO:0006508">
    <property type="term" value="P:proteolysis"/>
    <property type="evidence" value="ECO:0007669"/>
    <property type="project" value="UniProtKB-KW"/>
</dbReference>
<dbReference type="PROSITE" id="PS00135">
    <property type="entry name" value="TRYPSIN_SER"/>
    <property type="match status" value="1"/>
</dbReference>
<evidence type="ECO:0000256" key="4">
    <source>
        <dbReference type="SAM" id="SignalP"/>
    </source>
</evidence>
<comment type="caution">
    <text evidence="6">The sequence shown here is derived from an EMBL/GenBank/DDBJ whole genome shotgun (WGS) entry which is preliminary data.</text>
</comment>
<keyword evidence="4" id="KW-0732">Signal</keyword>
<dbReference type="PROSITE" id="PS50240">
    <property type="entry name" value="TRYPSIN_DOM"/>
    <property type="match status" value="1"/>
</dbReference>
<dbReference type="GO" id="GO:0004252">
    <property type="term" value="F:serine-type endopeptidase activity"/>
    <property type="evidence" value="ECO:0007669"/>
    <property type="project" value="InterPro"/>
</dbReference>
<dbReference type="SUPFAM" id="SSF50494">
    <property type="entry name" value="Trypsin-like serine proteases"/>
    <property type="match status" value="1"/>
</dbReference>
<dbReference type="PANTHER" id="PTHR24256">
    <property type="entry name" value="TRYPTASE-RELATED"/>
    <property type="match status" value="1"/>
</dbReference>
<dbReference type="PROSITE" id="PS00134">
    <property type="entry name" value="TRYPSIN_HIS"/>
    <property type="match status" value="1"/>
</dbReference>
<gene>
    <name evidence="6" type="ORF">QR680_014277</name>
</gene>
<comment type="similarity">
    <text evidence="2">Belongs to the peptidase S1 family. CLIP subfamily.</text>
</comment>
<dbReference type="Pfam" id="PF00089">
    <property type="entry name" value="Trypsin"/>
    <property type="match status" value="1"/>
</dbReference>
<dbReference type="Proteomes" id="UP001175271">
    <property type="component" value="Unassembled WGS sequence"/>
</dbReference>
<dbReference type="InterPro" id="IPR001254">
    <property type="entry name" value="Trypsin_dom"/>
</dbReference>
<evidence type="ECO:0000313" key="6">
    <source>
        <dbReference type="EMBL" id="KAK0419703.1"/>
    </source>
</evidence>
<feature type="signal peptide" evidence="4">
    <location>
        <begin position="1"/>
        <end position="16"/>
    </location>
</feature>
<dbReference type="InterPro" id="IPR001314">
    <property type="entry name" value="Peptidase_S1A"/>
</dbReference>
<protein>
    <recommendedName>
        <fullName evidence="5">Peptidase S1 domain-containing protein</fullName>
    </recommendedName>
</protein>
<dbReference type="InterPro" id="IPR018114">
    <property type="entry name" value="TRYPSIN_HIS"/>
</dbReference>
<reference evidence="6" key="1">
    <citation type="submission" date="2023-06" db="EMBL/GenBank/DDBJ databases">
        <title>Genomic analysis of the entomopathogenic nematode Steinernema hermaphroditum.</title>
        <authorList>
            <person name="Schwarz E.M."/>
            <person name="Heppert J.K."/>
            <person name="Baniya A."/>
            <person name="Schwartz H.T."/>
            <person name="Tan C.-H."/>
            <person name="Antoshechkin I."/>
            <person name="Sternberg P.W."/>
            <person name="Goodrich-Blair H."/>
            <person name="Dillman A.R."/>
        </authorList>
    </citation>
    <scope>NUCLEOTIDE SEQUENCE</scope>
    <source>
        <strain evidence="6">PS9179</strain>
        <tissue evidence="6">Whole animal</tissue>
    </source>
</reference>
<dbReference type="AlphaFoldDB" id="A0AA39M3T3"/>
<evidence type="ECO:0000256" key="3">
    <source>
        <dbReference type="RuleBase" id="RU363034"/>
    </source>
</evidence>
<keyword evidence="3" id="KW-0645">Protease</keyword>
<feature type="chain" id="PRO_5041327736" description="Peptidase S1 domain-containing protein" evidence="4">
    <location>
        <begin position="17"/>
        <end position="288"/>
    </location>
</feature>
<dbReference type="InterPro" id="IPR043504">
    <property type="entry name" value="Peptidase_S1_PA_chymotrypsin"/>
</dbReference>
<evidence type="ECO:0000256" key="2">
    <source>
        <dbReference type="ARBA" id="ARBA00024195"/>
    </source>
</evidence>
<evidence type="ECO:0000259" key="5">
    <source>
        <dbReference type="PROSITE" id="PS50240"/>
    </source>
</evidence>
<feature type="domain" description="Peptidase S1" evidence="5">
    <location>
        <begin position="41"/>
        <end position="282"/>
    </location>
</feature>
<sequence length="288" mass="31439">MAVLPLLALLFASAVALPLQGLDSHKEVLQLVSGLNYTEFVFGGDPVKLGQIPDQVLVVFKDSMGNSNSCGASLISPTHVLTAAHCSVEMISGTTAMVGVVDIYNRSDAQVVKVSKINTHPEYSNDKYYFNDIAVLELSSPVELNFFVKVAQIYKDDSEFLKDKTALVSGFGTYKIEGRQTLHSSKLLSAEVTLFPFEYCNQTRKGNLKQEQQICAGAKNKGVGPGDSGGPIHVFRQTQLVQIGIASFSAPQKWVMAYLQDQVPSVFTRVSHYCDYINEVTDGVVECQ</sequence>
<dbReference type="InterPro" id="IPR009003">
    <property type="entry name" value="Peptidase_S1_PA"/>
</dbReference>
<dbReference type="PRINTS" id="PR00722">
    <property type="entry name" value="CHYMOTRYPSIN"/>
</dbReference>
<dbReference type="InterPro" id="IPR051487">
    <property type="entry name" value="Ser/Thr_Proteases_Immune/Dev"/>
</dbReference>
<dbReference type="InterPro" id="IPR033116">
    <property type="entry name" value="TRYPSIN_SER"/>
</dbReference>
<keyword evidence="3" id="KW-0720">Serine protease</keyword>